<evidence type="ECO:0000256" key="4">
    <source>
        <dbReference type="ARBA" id="ARBA00023125"/>
    </source>
</evidence>
<feature type="coiled-coil region" evidence="7">
    <location>
        <begin position="160"/>
        <end position="187"/>
    </location>
</feature>
<evidence type="ECO:0000256" key="5">
    <source>
        <dbReference type="ARBA" id="ARBA00023163"/>
    </source>
</evidence>
<evidence type="ECO:0000256" key="2">
    <source>
        <dbReference type="ARBA" id="ARBA00007163"/>
    </source>
</evidence>
<organism evidence="10">
    <name type="scientific">Auxenochlorella protothecoides</name>
    <name type="common">Green microalga</name>
    <name type="synonym">Chlorella protothecoides</name>
    <dbReference type="NCBI Taxonomy" id="3075"/>
    <lineage>
        <taxon>Eukaryota</taxon>
        <taxon>Viridiplantae</taxon>
        <taxon>Chlorophyta</taxon>
        <taxon>core chlorophytes</taxon>
        <taxon>Trebouxiophyceae</taxon>
        <taxon>Chlorellales</taxon>
        <taxon>Chlorellaceae</taxon>
        <taxon>Auxenochlorella</taxon>
    </lineage>
</organism>
<evidence type="ECO:0000313" key="10">
    <source>
        <dbReference type="EMBL" id="JAT76732.1"/>
    </source>
</evidence>
<proteinExistence type="inferred from homology"/>
<protein>
    <recommendedName>
        <fullName evidence="9">BZIP domain-containing protein</fullName>
    </recommendedName>
</protein>
<dbReference type="PANTHER" id="PTHR47416:SF8">
    <property type="entry name" value="BASIC-LEUCINE ZIPPER TRANSCRIPTION FACTOR E-RELATED"/>
    <property type="match status" value="1"/>
</dbReference>
<accession>A0A1D2AC23</accession>
<feature type="compositionally biased region" description="Pro residues" evidence="8">
    <location>
        <begin position="279"/>
        <end position="288"/>
    </location>
</feature>
<sequence length="622" mass="63096">MSTLVQPLFEPEDVWPGVLMDDDVLESFQASPSASAVQFPLTHQALDDLDQFEINRPPSPGQVLELLSDGVGTSPWGLDAGAVADPGKPDEAFGELIPMARPIHTPTRSADGSAHHQTSSGEDASNTSRYQQSSPASQQDGAAGADEDEAKRAIRMARNRENAHLSRQRKKAQLEGLEQTCSALTGQVRALSTFVGQLTAENELLRRHLAAACTAAGRPLPDLPRAPGPQLVLLPPPAPGAAPVVALSLAQPLSGATVPQAAAPACPAQGSAPEGVAPAPTPCGAPPPPPFAPAAPAALSALAPAAPAVQSAAPAAAQAPPPQPAGRRGTKRTRRVATGTGTLLLALMSVFLFAGPLGPRPAPRPPIEAGGAARLAQNSGAGAGALRHAGRALQMMPGRALQMMPGRAAAAAEAGPGPELMGALADLAPLALSLEGGGLGPLDPQSALPSLAEPVFKAWGMPPPGICRKLHSIEAGSLPLPLDVSRGDLVEFLEGRLGAQGRALSAVAPPLPRPLALLPGEGPEAPRDYPGAAESVGADPSQCPPSPTRDVEEESENVVRHDWMSVAEPVLLTALSAPAANASNGAGAAAAPGVVVVMLEPGRRLVTYACDDAVPRVAARAA</sequence>
<keyword evidence="6" id="KW-0539">Nucleus</keyword>
<name>A0A1D2AC23_AUXPR</name>
<dbReference type="PROSITE" id="PS50217">
    <property type="entry name" value="BZIP"/>
    <property type="match status" value="1"/>
</dbReference>
<feature type="region of interest" description="Disordered" evidence="8">
    <location>
        <begin position="312"/>
        <end position="335"/>
    </location>
</feature>
<dbReference type="CDD" id="cd14704">
    <property type="entry name" value="bZIP_HY5-like"/>
    <property type="match status" value="1"/>
</dbReference>
<feature type="compositionally biased region" description="Low complexity" evidence="8">
    <location>
        <begin position="263"/>
        <end position="273"/>
    </location>
</feature>
<dbReference type="Pfam" id="PF00170">
    <property type="entry name" value="bZIP_1"/>
    <property type="match status" value="1"/>
</dbReference>
<gene>
    <name evidence="10" type="ORF">g.92248</name>
</gene>
<feature type="region of interest" description="Disordered" evidence="8">
    <location>
        <begin position="103"/>
        <end position="148"/>
    </location>
</feature>
<evidence type="ECO:0000259" key="9">
    <source>
        <dbReference type="PROSITE" id="PS50217"/>
    </source>
</evidence>
<comment type="similarity">
    <text evidence="2">Belongs to the bZIP family.</text>
</comment>
<keyword evidence="7" id="KW-0175">Coiled coil</keyword>
<feature type="compositionally biased region" description="Polar residues" evidence="8">
    <location>
        <begin position="106"/>
        <end position="130"/>
    </location>
</feature>
<dbReference type="GO" id="GO:0003677">
    <property type="term" value="F:DNA binding"/>
    <property type="evidence" value="ECO:0007669"/>
    <property type="project" value="UniProtKB-KW"/>
</dbReference>
<evidence type="ECO:0000256" key="7">
    <source>
        <dbReference type="SAM" id="Coils"/>
    </source>
</evidence>
<evidence type="ECO:0000256" key="1">
    <source>
        <dbReference type="ARBA" id="ARBA00004123"/>
    </source>
</evidence>
<dbReference type="PANTHER" id="PTHR47416">
    <property type="entry name" value="BASIC-LEUCINE ZIPPER TRANSCRIPTION FACTOR F-RELATED"/>
    <property type="match status" value="1"/>
</dbReference>
<dbReference type="InterPro" id="IPR046347">
    <property type="entry name" value="bZIP_sf"/>
</dbReference>
<comment type="subcellular location">
    <subcellularLocation>
        <location evidence="1">Nucleus</location>
    </subcellularLocation>
</comment>
<feature type="compositionally biased region" description="Low complexity" evidence="8">
    <location>
        <begin position="131"/>
        <end position="144"/>
    </location>
</feature>
<dbReference type="SUPFAM" id="SSF57959">
    <property type="entry name" value="Leucine zipper domain"/>
    <property type="match status" value="1"/>
</dbReference>
<dbReference type="GO" id="GO:0003700">
    <property type="term" value="F:DNA-binding transcription factor activity"/>
    <property type="evidence" value="ECO:0007669"/>
    <property type="project" value="InterPro"/>
</dbReference>
<dbReference type="SMART" id="SM00338">
    <property type="entry name" value="BRLZ"/>
    <property type="match status" value="1"/>
</dbReference>
<dbReference type="InterPro" id="IPR004827">
    <property type="entry name" value="bZIP"/>
</dbReference>
<dbReference type="EMBL" id="GDKF01001890">
    <property type="protein sequence ID" value="JAT76732.1"/>
    <property type="molecule type" value="Transcribed_RNA"/>
</dbReference>
<feature type="domain" description="BZIP" evidence="9">
    <location>
        <begin position="149"/>
        <end position="212"/>
    </location>
</feature>
<feature type="region of interest" description="Disordered" evidence="8">
    <location>
        <begin position="263"/>
        <end position="288"/>
    </location>
</feature>
<dbReference type="GO" id="GO:0005634">
    <property type="term" value="C:nucleus"/>
    <property type="evidence" value="ECO:0007669"/>
    <property type="project" value="UniProtKB-SubCell"/>
</dbReference>
<evidence type="ECO:0000256" key="3">
    <source>
        <dbReference type="ARBA" id="ARBA00023015"/>
    </source>
</evidence>
<keyword evidence="5" id="KW-0804">Transcription</keyword>
<dbReference type="AlphaFoldDB" id="A0A1D2AC23"/>
<dbReference type="Gene3D" id="1.20.5.170">
    <property type="match status" value="1"/>
</dbReference>
<keyword evidence="4" id="KW-0238">DNA-binding</keyword>
<evidence type="ECO:0000256" key="6">
    <source>
        <dbReference type="ARBA" id="ARBA00023242"/>
    </source>
</evidence>
<keyword evidence="3" id="KW-0805">Transcription regulation</keyword>
<feature type="region of interest" description="Disordered" evidence="8">
    <location>
        <begin position="519"/>
        <end position="550"/>
    </location>
</feature>
<reference evidence="10" key="1">
    <citation type="submission" date="2015-08" db="EMBL/GenBank/DDBJ databases">
        <authorList>
            <person name="Babu N.S."/>
            <person name="Beckwith C.J."/>
            <person name="Beseler K.G."/>
            <person name="Brison A."/>
            <person name="Carone J.V."/>
            <person name="Caskin T.P."/>
            <person name="Diamond M."/>
            <person name="Durham M.E."/>
            <person name="Foxe J.M."/>
            <person name="Go M."/>
            <person name="Henderson B.A."/>
            <person name="Jones I.B."/>
            <person name="McGettigan J.A."/>
            <person name="Micheletti S.J."/>
            <person name="Nasrallah M.E."/>
            <person name="Ortiz D."/>
            <person name="Piller C.R."/>
            <person name="Privatt S.R."/>
            <person name="Schneider S.L."/>
            <person name="Sharp S."/>
            <person name="Smith T.C."/>
            <person name="Stanton J.D."/>
            <person name="Ullery H.E."/>
            <person name="Wilson R.J."/>
            <person name="Serrano M.G."/>
            <person name="Buck G."/>
            <person name="Lee V."/>
            <person name="Wang Y."/>
            <person name="Carvalho R."/>
            <person name="Voegtly L."/>
            <person name="Shi R."/>
            <person name="Duckworth R."/>
            <person name="Johnson A."/>
            <person name="Loviza R."/>
            <person name="Walstead R."/>
            <person name="Shah Z."/>
            <person name="Kiflezghi M."/>
            <person name="Wade K."/>
            <person name="Ball S.L."/>
            <person name="Bradley K.W."/>
            <person name="Asai D.J."/>
            <person name="Bowman C.A."/>
            <person name="Russell D.A."/>
            <person name="Pope W.H."/>
            <person name="Jacobs-Sera D."/>
            <person name="Hendrix R.W."/>
            <person name="Hatfull G.F."/>
        </authorList>
    </citation>
    <scope>NUCLEOTIDE SEQUENCE</scope>
</reference>
<evidence type="ECO:0000256" key="8">
    <source>
        <dbReference type="SAM" id="MobiDB-lite"/>
    </source>
</evidence>